<name>A0A8S5SJP0_9CAUD</name>
<dbReference type="EMBL" id="BK032612">
    <property type="protein sequence ID" value="DAF51233.1"/>
    <property type="molecule type" value="Genomic_DNA"/>
</dbReference>
<sequence>MQTTLKIVLCGTLEDVRKRMALDYERISKIYPQANLARRGHTIEINSTWINKYISVRQLKNIDGLKPRYMEADVSAFLVATSKQMKLATEWYQSVSVINYGKDD</sequence>
<evidence type="ECO:0000313" key="1">
    <source>
        <dbReference type="EMBL" id="DAF51233.1"/>
    </source>
</evidence>
<accession>A0A8S5SJP0</accession>
<protein>
    <submittedName>
        <fullName evidence="1">Uncharacterized protein</fullName>
    </submittedName>
</protein>
<organism evidence="1">
    <name type="scientific">Siphoviridae sp. ctk5O4</name>
    <dbReference type="NCBI Taxonomy" id="2827921"/>
    <lineage>
        <taxon>Viruses</taxon>
        <taxon>Duplodnaviria</taxon>
        <taxon>Heunggongvirae</taxon>
        <taxon>Uroviricota</taxon>
        <taxon>Caudoviricetes</taxon>
    </lineage>
</organism>
<proteinExistence type="predicted"/>
<reference evidence="1" key="1">
    <citation type="journal article" date="2021" name="Proc. Natl. Acad. Sci. U.S.A.">
        <title>A Catalog of Tens of Thousands of Viruses from Human Metagenomes Reveals Hidden Associations with Chronic Diseases.</title>
        <authorList>
            <person name="Tisza M.J."/>
            <person name="Buck C.B."/>
        </authorList>
    </citation>
    <scope>NUCLEOTIDE SEQUENCE</scope>
    <source>
        <strain evidence="1">Ctk5O4</strain>
    </source>
</reference>